<dbReference type="RefSeq" id="WP_190257453.1">
    <property type="nucleotide sequence ID" value="NZ_BMPI01000098.1"/>
</dbReference>
<dbReference type="InterPro" id="IPR013078">
    <property type="entry name" value="His_Pase_superF_clade-1"/>
</dbReference>
<dbReference type="CDD" id="cd07067">
    <property type="entry name" value="HP_PGM_like"/>
    <property type="match status" value="1"/>
</dbReference>
<reference evidence="2" key="2">
    <citation type="submission" date="2020-09" db="EMBL/GenBank/DDBJ databases">
        <authorList>
            <person name="Sun Q."/>
            <person name="Ohkuma M."/>
        </authorList>
    </citation>
    <scope>NUCLEOTIDE SEQUENCE</scope>
    <source>
        <strain evidence="2">JCM 19831</strain>
    </source>
</reference>
<protein>
    <submittedName>
        <fullName evidence="2">Phosphoglycerate mutase</fullName>
    </submittedName>
</protein>
<organism evidence="2 3">
    <name type="scientific">Dactylosporangium sucinum</name>
    <dbReference type="NCBI Taxonomy" id="1424081"/>
    <lineage>
        <taxon>Bacteria</taxon>
        <taxon>Bacillati</taxon>
        <taxon>Actinomycetota</taxon>
        <taxon>Actinomycetes</taxon>
        <taxon>Micromonosporales</taxon>
        <taxon>Micromonosporaceae</taxon>
        <taxon>Dactylosporangium</taxon>
    </lineage>
</organism>
<dbReference type="PANTHER" id="PTHR46192">
    <property type="entry name" value="BROAD-RANGE ACID PHOSPHATASE DET1"/>
    <property type="match status" value="1"/>
</dbReference>
<dbReference type="SMART" id="SM00855">
    <property type="entry name" value="PGAM"/>
    <property type="match status" value="1"/>
</dbReference>
<dbReference type="Pfam" id="PF00300">
    <property type="entry name" value="His_Phos_1"/>
    <property type="match status" value="1"/>
</dbReference>
<dbReference type="Gene3D" id="3.40.50.1240">
    <property type="entry name" value="Phosphoglycerate mutase-like"/>
    <property type="match status" value="1"/>
</dbReference>
<dbReference type="AlphaFoldDB" id="A0A917UE96"/>
<reference evidence="2" key="1">
    <citation type="journal article" date="2014" name="Int. J. Syst. Evol. Microbiol.">
        <title>Complete genome sequence of Corynebacterium casei LMG S-19264T (=DSM 44701T), isolated from a smear-ripened cheese.</title>
        <authorList>
            <consortium name="US DOE Joint Genome Institute (JGI-PGF)"/>
            <person name="Walter F."/>
            <person name="Albersmeier A."/>
            <person name="Kalinowski J."/>
            <person name="Ruckert C."/>
        </authorList>
    </citation>
    <scope>NUCLEOTIDE SEQUENCE</scope>
    <source>
        <strain evidence="2">JCM 19831</strain>
    </source>
</reference>
<comment type="caution">
    <text evidence="2">The sequence shown here is derived from an EMBL/GenBank/DDBJ whole genome shotgun (WGS) entry which is preliminary data.</text>
</comment>
<evidence type="ECO:0000313" key="3">
    <source>
        <dbReference type="Proteomes" id="UP000642070"/>
    </source>
</evidence>
<accession>A0A917UE96</accession>
<dbReference type="EMBL" id="BMPI01000098">
    <property type="protein sequence ID" value="GGM84908.1"/>
    <property type="molecule type" value="Genomic_DNA"/>
</dbReference>
<name>A0A917UE96_9ACTN</name>
<gene>
    <name evidence="2" type="ORF">GCM10007977_103190</name>
</gene>
<feature type="binding site" evidence="1">
    <location>
        <position position="80"/>
    </location>
    <ligand>
        <name>substrate</name>
    </ligand>
</feature>
<evidence type="ECO:0000313" key="2">
    <source>
        <dbReference type="EMBL" id="GGM84908.1"/>
    </source>
</evidence>
<keyword evidence="3" id="KW-1185">Reference proteome</keyword>
<evidence type="ECO:0000256" key="1">
    <source>
        <dbReference type="PIRSR" id="PIRSR613078-2"/>
    </source>
</evidence>
<dbReference type="Proteomes" id="UP000642070">
    <property type="component" value="Unassembled WGS sequence"/>
</dbReference>
<proteinExistence type="predicted"/>
<dbReference type="SUPFAM" id="SSF53254">
    <property type="entry name" value="Phosphoglycerate mutase-like"/>
    <property type="match status" value="1"/>
</dbReference>
<sequence length="243" mass="26977">MDLQRPALLVLVRHAESARNQAKKGSVYFADDAARQVVRGVPDHLVELTEDGHKQAVQTGQGIRARFGTFDYVYTSGYTRTEQTAEGILSAYSPAERARMRCKSDLFIRERDPGFAYDMTTAEAEAAFPWLNEYWQTFGGFMARPPGGESLADVTGRVHTFLNGLFQDRAGQRVMIVTHGGALRCFRFLLEGWSYSQAQRWPEGQAPANCGVTTYRCAGDGGPLQLEDYNQVYWTVGSAADGI</sequence>
<dbReference type="InterPro" id="IPR029033">
    <property type="entry name" value="His_PPase_superfam"/>
</dbReference>
<feature type="binding site" evidence="1">
    <location>
        <begin position="13"/>
        <end position="20"/>
    </location>
    <ligand>
        <name>substrate</name>
    </ligand>
</feature>
<dbReference type="InterPro" id="IPR052765">
    <property type="entry name" value="PGM-Related"/>
</dbReference>